<keyword evidence="2" id="KW-1185">Reference proteome</keyword>
<evidence type="ECO:0000313" key="1">
    <source>
        <dbReference type="EMBL" id="KAK0636372.1"/>
    </source>
</evidence>
<proteinExistence type="predicted"/>
<dbReference type="AlphaFoldDB" id="A0AA39XN75"/>
<reference evidence="1" key="1">
    <citation type="submission" date="2023-06" db="EMBL/GenBank/DDBJ databases">
        <title>Genome-scale phylogeny and comparative genomics of the fungal order Sordariales.</title>
        <authorList>
            <consortium name="Lawrence Berkeley National Laboratory"/>
            <person name="Hensen N."/>
            <person name="Bonometti L."/>
            <person name="Westerberg I."/>
            <person name="Brannstrom I.O."/>
            <person name="Guillou S."/>
            <person name="Cros-Aarteil S."/>
            <person name="Calhoun S."/>
            <person name="Haridas S."/>
            <person name="Kuo A."/>
            <person name="Mondo S."/>
            <person name="Pangilinan J."/>
            <person name="Riley R."/>
            <person name="LaButti K."/>
            <person name="Andreopoulos B."/>
            <person name="Lipzen A."/>
            <person name="Chen C."/>
            <person name="Yanf M."/>
            <person name="Daum C."/>
            <person name="Ng V."/>
            <person name="Clum A."/>
            <person name="Steindorff A."/>
            <person name="Ohm R."/>
            <person name="Martin F."/>
            <person name="Silar P."/>
            <person name="Natvig D."/>
            <person name="Lalanne C."/>
            <person name="Gautier V."/>
            <person name="Ament-velasquez S.L."/>
            <person name="Kruys A."/>
            <person name="Hutchinson M.I."/>
            <person name="Powell A.J."/>
            <person name="Barry K."/>
            <person name="Miller A.N."/>
            <person name="Grigoriev I.V."/>
            <person name="Debuchy R."/>
            <person name="Gladieux P."/>
            <person name="Thoren M.H."/>
            <person name="Johannesson H."/>
        </authorList>
    </citation>
    <scope>NUCLEOTIDE SEQUENCE</scope>
    <source>
        <strain evidence="1">SMH3391-2</strain>
    </source>
</reference>
<dbReference type="EMBL" id="JAULSR010000001">
    <property type="protein sequence ID" value="KAK0636372.1"/>
    <property type="molecule type" value="Genomic_DNA"/>
</dbReference>
<name>A0AA39XN75_9PEZI</name>
<gene>
    <name evidence="1" type="ORF">B0T17DRAFT_613113</name>
</gene>
<sequence>MRFAFSKGSTAIYDILTQLAYSDYPSEMALSDSTITITYFRVIHARIREIHTRTLSCTMVVDILDDGEPPTASSTAFLKLFDRRFADQLRRDNGIELWTKDMEQAYIWSVESG</sequence>
<evidence type="ECO:0000313" key="2">
    <source>
        <dbReference type="Proteomes" id="UP001174934"/>
    </source>
</evidence>
<protein>
    <submittedName>
        <fullName evidence="1">Uncharacterized protein</fullName>
    </submittedName>
</protein>
<organism evidence="1 2">
    <name type="scientific">Bombardia bombarda</name>
    <dbReference type="NCBI Taxonomy" id="252184"/>
    <lineage>
        <taxon>Eukaryota</taxon>
        <taxon>Fungi</taxon>
        <taxon>Dikarya</taxon>
        <taxon>Ascomycota</taxon>
        <taxon>Pezizomycotina</taxon>
        <taxon>Sordariomycetes</taxon>
        <taxon>Sordariomycetidae</taxon>
        <taxon>Sordariales</taxon>
        <taxon>Lasiosphaeriaceae</taxon>
        <taxon>Bombardia</taxon>
    </lineage>
</organism>
<accession>A0AA39XN75</accession>
<dbReference type="Proteomes" id="UP001174934">
    <property type="component" value="Unassembled WGS sequence"/>
</dbReference>
<comment type="caution">
    <text evidence="1">The sequence shown here is derived from an EMBL/GenBank/DDBJ whole genome shotgun (WGS) entry which is preliminary data.</text>
</comment>